<dbReference type="PROSITE" id="PS00166">
    <property type="entry name" value="ENOYL_COA_HYDRATASE"/>
    <property type="match status" value="1"/>
</dbReference>
<dbReference type="Gene3D" id="3.90.226.10">
    <property type="entry name" value="2-enoyl-CoA Hydratase, Chain A, domain 1"/>
    <property type="match status" value="1"/>
</dbReference>
<dbReference type="SUPFAM" id="SSF52096">
    <property type="entry name" value="ClpP/crotonase"/>
    <property type="match status" value="1"/>
</dbReference>
<dbReference type="PANTHER" id="PTHR42964">
    <property type="entry name" value="ENOYL-COA HYDRATASE"/>
    <property type="match status" value="1"/>
</dbReference>
<dbReference type="InterPro" id="IPR051683">
    <property type="entry name" value="Enoyl-CoA_Hydratase/Isomerase"/>
</dbReference>
<evidence type="ECO:0000256" key="3">
    <source>
        <dbReference type="ARBA" id="ARBA00022832"/>
    </source>
</evidence>
<evidence type="ECO:0000313" key="9">
    <source>
        <dbReference type="Proteomes" id="UP000535543"/>
    </source>
</evidence>
<evidence type="ECO:0000256" key="2">
    <source>
        <dbReference type="ARBA" id="ARBA00005254"/>
    </source>
</evidence>
<reference evidence="8 9" key="2">
    <citation type="submission" date="2020-06" db="EMBL/GenBank/DDBJ databases">
        <title>Antribacter stalactiti gen. nov., sp. nov., a new member of the family Nacardiaceae isolated from a cave.</title>
        <authorList>
            <person name="Kim I.S."/>
        </authorList>
    </citation>
    <scope>NUCLEOTIDE SEQUENCE [LARGE SCALE GENOMIC DNA]</scope>
    <source>
        <strain evidence="8 9">YC2-7</strain>
    </source>
</reference>
<evidence type="ECO:0000256" key="7">
    <source>
        <dbReference type="SAM" id="MobiDB-lite"/>
    </source>
</evidence>
<dbReference type="CDD" id="cd06558">
    <property type="entry name" value="crotonase-like"/>
    <property type="match status" value="1"/>
</dbReference>
<feature type="compositionally biased region" description="Basic residues" evidence="7">
    <location>
        <begin position="20"/>
        <end position="30"/>
    </location>
</feature>
<evidence type="ECO:0000256" key="5">
    <source>
        <dbReference type="ARBA" id="ARBA00023717"/>
    </source>
</evidence>
<dbReference type="Pfam" id="PF00378">
    <property type="entry name" value="ECH_1"/>
    <property type="match status" value="1"/>
</dbReference>
<keyword evidence="9" id="KW-1185">Reference proteome</keyword>
<comment type="function">
    <text evidence="1">Could possibly oxidize fatty acids using specific components.</text>
</comment>
<comment type="similarity">
    <text evidence="2 6">Belongs to the enoyl-CoA hydratase/isomerase family.</text>
</comment>
<dbReference type="GO" id="GO:0004300">
    <property type="term" value="F:enoyl-CoA hydratase activity"/>
    <property type="evidence" value="ECO:0007669"/>
    <property type="project" value="UniProtKB-EC"/>
</dbReference>
<reference evidence="8 9" key="1">
    <citation type="submission" date="2019-05" db="EMBL/GenBank/DDBJ databases">
        <authorList>
            <person name="Lee S.D."/>
        </authorList>
    </citation>
    <scope>NUCLEOTIDE SEQUENCE [LARGE SCALE GENOMIC DNA]</scope>
    <source>
        <strain evidence="8 9">YC2-7</strain>
    </source>
</reference>
<dbReference type="InterPro" id="IPR018376">
    <property type="entry name" value="Enoyl-CoA_hyd/isom_CS"/>
</dbReference>
<name>A0A848KH01_9NOCA</name>
<dbReference type="Proteomes" id="UP000535543">
    <property type="component" value="Unassembled WGS sequence"/>
</dbReference>
<organism evidence="8 9">
    <name type="scientific">Antrihabitans stalactiti</name>
    <dbReference type="NCBI Taxonomy" id="2584121"/>
    <lineage>
        <taxon>Bacteria</taxon>
        <taxon>Bacillati</taxon>
        <taxon>Actinomycetota</taxon>
        <taxon>Actinomycetes</taxon>
        <taxon>Mycobacteriales</taxon>
        <taxon>Nocardiaceae</taxon>
        <taxon>Antrihabitans</taxon>
    </lineage>
</organism>
<comment type="catalytic activity">
    <reaction evidence="5">
        <text>a 4-saturated-(3S)-3-hydroxyacyl-CoA = a (3E)-enoyl-CoA + H2O</text>
        <dbReference type="Rhea" id="RHEA:20724"/>
        <dbReference type="ChEBI" id="CHEBI:15377"/>
        <dbReference type="ChEBI" id="CHEBI:58521"/>
        <dbReference type="ChEBI" id="CHEBI:137480"/>
        <dbReference type="EC" id="4.2.1.17"/>
    </reaction>
</comment>
<dbReference type="InterPro" id="IPR001753">
    <property type="entry name" value="Enoyl-CoA_hydra/iso"/>
</dbReference>
<evidence type="ECO:0000256" key="6">
    <source>
        <dbReference type="RuleBase" id="RU003707"/>
    </source>
</evidence>
<feature type="region of interest" description="Disordered" evidence="7">
    <location>
        <begin position="1"/>
        <end position="34"/>
    </location>
</feature>
<dbReference type="PANTHER" id="PTHR42964:SF1">
    <property type="entry name" value="POLYKETIDE BIOSYNTHESIS ENOYL-COA HYDRATASE PKSH-RELATED"/>
    <property type="match status" value="1"/>
</dbReference>
<proteinExistence type="inferred from homology"/>
<dbReference type="InterPro" id="IPR029045">
    <property type="entry name" value="ClpP/crotonase-like_dom_sf"/>
</dbReference>
<evidence type="ECO:0000313" key="8">
    <source>
        <dbReference type="EMBL" id="NMN96364.1"/>
    </source>
</evidence>
<comment type="caution">
    <text evidence="8">The sequence shown here is derived from an EMBL/GenBank/DDBJ whole genome shotgun (WGS) entry which is preliminary data.</text>
</comment>
<dbReference type="GO" id="GO:0016853">
    <property type="term" value="F:isomerase activity"/>
    <property type="evidence" value="ECO:0007669"/>
    <property type="project" value="UniProtKB-KW"/>
</dbReference>
<evidence type="ECO:0000256" key="4">
    <source>
        <dbReference type="ARBA" id="ARBA00023709"/>
    </source>
</evidence>
<evidence type="ECO:0000256" key="1">
    <source>
        <dbReference type="ARBA" id="ARBA00002994"/>
    </source>
</evidence>
<dbReference type="EMBL" id="VCQU01000005">
    <property type="protein sequence ID" value="NMN96364.1"/>
    <property type="molecule type" value="Genomic_DNA"/>
</dbReference>
<accession>A0A848KH01</accession>
<dbReference type="GO" id="GO:0006631">
    <property type="term" value="P:fatty acid metabolic process"/>
    <property type="evidence" value="ECO:0007669"/>
    <property type="project" value="UniProtKB-KW"/>
</dbReference>
<protein>
    <submittedName>
        <fullName evidence="8">Enoyl-CoA hydratase/isomerase family protein</fullName>
    </submittedName>
</protein>
<gene>
    <name evidence="8" type="ORF">FGL95_15085</name>
</gene>
<keyword evidence="8" id="KW-0413">Isomerase</keyword>
<keyword evidence="3" id="KW-0443">Lipid metabolism</keyword>
<comment type="catalytic activity">
    <reaction evidence="4">
        <text>a (3S)-3-hydroxyacyl-CoA = a (2E)-enoyl-CoA + H2O</text>
        <dbReference type="Rhea" id="RHEA:16105"/>
        <dbReference type="ChEBI" id="CHEBI:15377"/>
        <dbReference type="ChEBI" id="CHEBI:57318"/>
        <dbReference type="ChEBI" id="CHEBI:58856"/>
        <dbReference type="EC" id="4.2.1.17"/>
    </reaction>
</comment>
<keyword evidence="3" id="KW-0276">Fatty acid metabolism</keyword>
<sequence length="294" mass="31606">MPRRAARAYGGAPVPDSPRRPGRRHHRHRAAPLGRQPCVTQARATARTAGEISVSTLELSQDGPVLQVWLNRPDSLNALDDATLTDIAEVFDGAARRFDLKAIVLGGRGRSFCAGADLKNPPGRGGTGERERRWRSQIGDRACRAIADCEVVTIARLHGHVFGGGFALALSCDFRVATETTSFALPEVDLGIPMTWGAVPRLIAEVGASRAREIVMLCDRFDAATAHRIGLVHRVVSDAELDDAVAALAGQLVAKPERALDVSKSQFRAYSNSLGDATLSDGDYFREGIAAHRL</sequence>
<dbReference type="AlphaFoldDB" id="A0A848KH01"/>